<name>A0A8T2R8D1_CERRI</name>
<accession>A0A8T2R8D1</accession>
<dbReference type="EMBL" id="CM035434">
    <property type="protein sequence ID" value="KAH7291783.1"/>
    <property type="molecule type" value="Genomic_DNA"/>
</dbReference>
<dbReference type="Proteomes" id="UP000825935">
    <property type="component" value="Chromosome 29"/>
</dbReference>
<sequence>MPGLRLVSLVDMQQNLFSKREKHVCRASKVSAPETSVTSTWPSFMSASDHLTPNDEPTHKDTLTTLALSGSFIHLSQSADGKLRWDHPSSSTSSLSEVKELSDCLSAGCSLATTANPCTKSVRKEFHKMGSKRALIASARNASSDASIPSSDWNSFCNRDSSDCSHVYPMECREHSDVHNVSHVSNEMSSSSSEVSSSFQKCGSRMKGSTCGLSPYLSSKLKPGKHILGVKKHQNFIRPGQLRHWALVKSPSLNLANLPTTSAKGKACRTLTF</sequence>
<gene>
    <name evidence="1" type="ORF">KP509_29G035600</name>
</gene>
<reference evidence="1" key="1">
    <citation type="submission" date="2021-08" db="EMBL/GenBank/DDBJ databases">
        <title>WGS assembly of Ceratopteris richardii.</title>
        <authorList>
            <person name="Marchant D.B."/>
            <person name="Chen G."/>
            <person name="Jenkins J."/>
            <person name="Shu S."/>
            <person name="Leebens-Mack J."/>
            <person name="Grimwood J."/>
            <person name="Schmutz J."/>
            <person name="Soltis P."/>
            <person name="Soltis D."/>
            <person name="Chen Z.-H."/>
        </authorList>
    </citation>
    <scope>NUCLEOTIDE SEQUENCE</scope>
    <source>
        <strain evidence="1">Whitten #5841</strain>
        <tissue evidence="1">Leaf</tissue>
    </source>
</reference>
<keyword evidence="2" id="KW-1185">Reference proteome</keyword>
<evidence type="ECO:0000313" key="2">
    <source>
        <dbReference type="Proteomes" id="UP000825935"/>
    </source>
</evidence>
<comment type="caution">
    <text evidence="1">The sequence shown here is derived from an EMBL/GenBank/DDBJ whole genome shotgun (WGS) entry which is preliminary data.</text>
</comment>
<proteinExistence type="predicted"/>
<dbReference type="AlphaFoldDB" id="A0A8T2R8D1"/>
<organism evidence="1 2">
    <name type="scientific">Ceratopteris richardii</name>
    <name type="common">Triangle waterfern</name>
    <dbReference type="NCBI Taxonomy" id="49495"/>
    <lineage>
        <taxon>Eukaryota</taxon>
        <taxon>Viridiplantae</taxon>
        <taxon>Streptophyta</taxon>
        <taxon>Embryophyta</taxon>
        <taxon>Tracheophyta</taxon>
        <taxon>Polypodiopsida</taxon>
        <taxon>Polypodiidae</taxon>
        <taxon>Polypodiales</taxon>
        <taxon>Pteridineae</taxon>
        <taxon>Pteridaceae</taxon>
        <taxon>Parkerioideae</taxon>
        <taxon>Ceratopteris</taxon>
    </lineage>
</organism>
<protein>
    <submittedName>
        <fullName evidence="1">Uncharacterized protein</fullName>
    </submittedName>
</protein>
<evidence type="ECO:0000313" key="1">
    <source>
        <dbReference type="EMBL" id="KAH7291783.1"/>
    </source>
</evidence>